<dbReference type="Proteomes" id="UP000594260">
    <property type="component" value="Unplaced"/>
</dbReference>
<dbReference type="KEGG" id="vde:111246380"/>
<dbReference type="SUPFAM" id="SSF57625">
    <property type="entry name" value="Invertebrate chitin-binding proteins"/>
    <property type="match status" value="2"/>
</dbReference>
<feature type="chain" id="PRO_5029900102" description="Chitin-binding type-2 domain-containing protein" evidence="2">
    <location>
        <begin position="23"/>
        <end position="881"/>
    </location>
</feature>
<dbReference type="InterPro" id="IPR052976">
    <property type="entry name" value="Scoloptoxin-like"/>
</dbReference>
<dbReference type="PANTHER" id="PTHR22933:SF43">
    <property type="entry name" value="LP10131P"/>
    <property type="match status" value="1"/>
</dbReference>
<feature type="compositionally biased region" description="Polar residues" evidence="1">
    <location>
        <begin position="156"/>
        <end position="173"/>
    </location>
</feature>
<dbReference type="EnsemblMetazoa" id="XM_022795874">
    <property type="protein sequence ID" value="XP_022651609"/>
    <property type="gene ID" value="LOC111246380"/>
</dbReference>
<dbReference type="Gene3D" id="2.170.140.10">
    <property type="entry name" value="Chitin binding domain"/>
    <property type="match status" value="2"/>
</dbReference>
<sequence length="881" mass="97225">MLLRLTMPRYFLIFVLMGCTEARLMELPSGAELLVDHFETSFRCPETLGYFADEDHQCRVFHVCNPMVTGMQQFSFVCGNQTVFDQLNLACSHPEDAIPCEYSKHFSYINERFGTEHHLHYDADIERAAPYVPNKADKLAQAQSHQQDYQDPVEQTIPQESEQQHDSTASQAQEDGGGDLQSHQRQSTSPGHGHDFTVHHPQSNPSNAQSRKQKSTLRNSIRRRPRARSSFLRRDRLRTSGNMWHAVILVLALAYASAQETLHLPAGAELIIGLVKTSFRCPLQYGYYADVDNDCKIFHVCNPVPQIDRIKVEKYSFMCGNMTVFDQLSQTCMIPEYAIPCSSAADFFYLNNRIGQRDIFLHGAQDIDKAEKLVPFYSKYLEAPTRNNRPAGKPQGFQKRHRNPASFIREDRNVTTLSEKINPNRQYVPYNGGLLNVRKNPAAQRQSYKNTTRRKTTPSFGSLPGYGNRFNLDVINFRDENFRVRQLSVNDGLDSPEGIRRRDRAEKKFVTSVERLPAESGEAFGKIDSVANKNVPEVGVKRAMLRPIVAPKTVKKDVTKQKRTTATPIKEVTRIIEPTTESTKRASEGASNALMASTSAPTSKNSFQTESDQALPNEPQSNADKMNRSKQTDLVPTAKKTTPGKNKKGTILSKSTKTTTLTKSTPKPSSAIASTEQPVALESDTQTSAPVSTSSVISAKGGHNISRFSLTPEKPSPSAPVASKPAQEITTLPVSTATSASSSAMADTTLSTTAEPTIFLSTLPLPTSKPQSVNTSEETIDKAGSVKQNKTSSFLVPVSELPKAKANKATSSATTLTTAKPKAISEQPYLKADARTASQGKTSTDSPKIVVTLPSLLATSSTITEHDPMIVSDEPNFEKSE</sequence>
<accession>A0A7M7MCB0</accession>
<feature type="compositionally biased region" description="Polar residues" evidence="1">
    <location>
        <begin position="671"/>
        <end position="697"/>
    </location>
</feature>
<feature type="region of interest" description="Disordered" evidence="1">
    <location>
        <begin position="137"/>
        <end position="233"/>
    </location>
</feature>
<organism evidence="4 5">
    <name type="scientific">Varroa destructor</name>
    <name type="common">Honeybee mite</name>
    <dbReference type="NCBI Taxonomy" id="109461"/>
    <lineage>
        <taxon>Eukaryota</taxon>
        <taxon>Metazoa</taxon>
        <taxon>Ecdysozoa</taxon>
        <taxon>Arthropoda</taxon>
        <taxon>Chelicerata</taxon>
        <taxon>Arachnida</taxon>
        <taxon>Acari</taxon>
        <taxon>Parasitiformes</taxon>
        <taxon>Mesostigmata</taxon>
        <taxon>Gamasina</taxon>
        <taxon>Dermanyssoidea</taxon>
        <taxon>Varroidae</taxon>
        <taxon>Varroa</taxon>
    </lineage>
</organism>
<dbReference type="PROSITE" id="PS50940">
    <property type="entry name" value="CHIT_BIND_II"/>
    <property type="match status" value="2"/>
</dbReference>
<feature type="compositionally biased region" description="Low complexity" evidence="1">
    <location>
        <begin position="636"/>
        <end position="670"/>
    </location>
</feature>
<dbReference type="PANTHER" id="PTHR22933">
    <property type="entry name" value="FI18007P1-RELATED"/>
    <property type="match status" value="1"/>
</dbReference>
<evidence type="ECO:0000256" key="2">
    <source>
        <dbReference type="SAM" id="SignalP"/>
    </source>
</evidence>
<dbReference type="InterPro" id="IPR002557">
    <property type="entry name" value="Chitin-bd_dom"/>
</dbReference>
<keyword evidence="2" id="KW-0732">Signal</keyword>
<dbReference type="GeneID" id="111246380"/>
<name>A0A7M7MCB0_VARDE</name>
<proteinExistence type="predicted"/>
<feature type="domain" description="Chitin-binding type-2" evidence="3">
    <location>
        <begin position="278"/>
        <end position="343"/>
    </location>
</feature>
<feature type="compositionally biased region" description="Polar residues" evidence="1">
    <location>
        <begin position="764"/>
        <end position="777"/>
    </location>
</feature>
<dbReference type="RefSeq" id="XP_022651609.1">
    <property type="nucleotide sequence ID" value="XM_022795874.1"/>
</dbReference>
<evidence type="ECO:0000313" key="4">
    <source>
        <dbReference type="EnsemblMetazoa" id="XP_022651609"/>
    </source>
</evidence>
<feature type="compositionally biased region" description="Polar residues" evidence="1">
    <location>
        <begin position="181"/>
        <end position="190"/>
    </location>
</feature>
<dbReference type="OrthoDB" id="6434376at2759"/>
<feature type="compositionally biased region" description="Basic residues" evidence="1">
    <location>
        <begin position="211"/>
        <end position="227"/>
    </location>
</feature>
<dbReference type="AlphaFoldDB" id="A0A7M7MCB0"/>
<dbReference type="SMART" id="SM00494">
    <property type="entry name" value="ChtBD2"/>
    <property type="match status" value="2"/>
</dbReference>
<evidence type="ECO:0000256" key="1">
    <source>
        <dbReference type="SAM" id="MobiDB-lite"/>
    </source>
</evidence>
<dbReference type="InterPro" id="IPR036508">
    <property type="entry name" value="Chitin-bd_dom_sf"/>
</dbReference>
<dbReference type="GO" id="GO:0005576">
    <property type="term" value="C:extracellular region"/>
    <property type="evidence" value="ECO:0007669"/>
    <property type="project" value="InterPro"/>
</dbReference>
<feature type="region of interest" description="Disordered" evidence="1">
    <location>
        <begin position="556"/>
        <end position="749"/>
    </location>
</feature>
<feature type="compositionally biased region" description="Low complexity" evidence="1">
    <location>
        <begin position="735"/>
        <end position="749"/>
    </location>
</feature>
<feature type="compositionally biased region" description="Polar residues" evidence="1">
    <location>
        <begin position="200"/>
        <end position="210"/>
    </location>
</feature>
<feature type="region of interest" description="Disordered" evidence="1">
    <location>
        <begin position="861"/>
        <end position="881"/>
    </location>
</feature>
<keyword evidence="5" id="KW-1185">Reference proteome</keyword>
<reference evidence="4" key="1">
    <citation type="submission" date="2021-01" db="UniProtKB">
        <authorList>
            <consortium name="EnsemblMetazoa"/>
        </authorList>
    </citation>
    <scope>IDENTIFICATION</scope>
</reference>
<feature type="region of interest" description="Disordered" evidence="1">
    <location>
        <begin position="762"/>
        <end position="787"/>
    </location>
</feature>
<dbReference type="GO" id="GO:0008061">
    <property type="term" value="F:chitin binding"/>
    <property type="evidence" value="ECO:0007669"/>
    <property type="project" value="InterPro"/>
</dbReference>
<dbReference type="InParanoid" id="A0A7M7MCB0"/>
<feature type="signal peptide" evidence="2">
    <location>
        <begin position="1"/>
        <end position="22"/>
    </location>
</feature>
<evidence type="ECO:0000313" key="5">
    <source>
        <dbReference type="Proteomes" id="UP000594260"/>
    </source>
</evidence>
<feature type="domain" description="Chitin-binding type-2" evidence="3">
    <location>
        <begin position="41"/>
        <end position="102"/>
    </location>
</feature>
<dbReference type="Pfam" id="PF01607">
    <property type="entry name" value="CBM_14"/>
    <property type="match status" value="2"/>
</dbReference>
<feature type="region of interest" description="Disordered" evidence="1">
    <location>
        <begin position="441"/>
        <end position="462"/>
    </location>
</feature>
<feature type="compositionally biased region" description="Polar residues" evidence="1">
    <location>
        <begin position="594"/>
        <end position="624"/>
    </location>
</feature>
<protein>
    <recommendedName>
        <fullName evidence="3">Chitin-binding type-2 domain-containing protein</fullName>
    </recommendedName>
</protein>
<evidence type="ECO:0000259" key="3">
    <source>
        <dbReference type="PROSITE" id="PS50940"/>
    </source>
</evidence>
<feature type="compositionally biased region" description="Polar residues" evidence="1">
    <location>
        <begin position="836"/>
        <end position="846"/>
    </location>
</feature>
<feature type="region of interest" description="Disordered" evidence="1">
    <location>
        <begin position="827"/>
        <end position="846"/>
    </location>
</feature>